<comment type="caution">
    <text evidence="7">The sequence shown here is derived from an EMBL/GenBank/DDBJ whole genome shotgun (WGS) entry which is preliminary data.</text>
</comment>
<dbReference type="PANTHER" id="PTHR10693:SF20">
    <property type="entry name" value="AT27578P"/>
    <property type="match status" value="1"/>
</dbReference>
<dbReference type="Pfam" id="PF02136">
    <property type="entry name" value="NTF2"/>
    <property type="match status" value="1"/>
</dbReference>
<evidence type="ECO:0000259" key="6">
    <source>
        <dbReference type="PROSITE" id="PS50177"/>
    </source>
</evidence>
<dbReference type="FunFam" id="3.10.450.50:FF:000015">
    <property type="entry name" value="Ras GTPase-activating protein-binding protein 2"/>
    <property type="match status" value="1"/>
</dbReference>
<evidence type="ECO:0000256" key="2">
    <source>
        <dbReference type="ARBA" id="ARBA00022884"/>
    </source>
</evidence>
<dbReference type="InterPro" id="IPR012677">
    <property type="entry name" value="Nucleotide-bd_a/b_plait_sf"/>
</dbReference>
<dbReference type="AlphaFoldDB" id="A0A2B4RXJ9"/>
<dbReference type="OrthoDB" id="339151at2759"/>
<dbReference type="InterPro" id="IPR039539">
    <property type="entry name" value="Ras_GTPase_bind_prot"/>
</dbReference>
<dbReference type="GO" id="GO:1990904">
    <property type="term" value="C:ribonucleoprotein complex"/>
    <property type="evidence" value="ECO:0007669"/>
    <property type="project" value="TreeGrafter"/>
</dbReference>
<dbReference type="SMART" id="SM00360">
    <property type="entry name" value="RRM"/>
    <property type="match status" value="1"/>
</dbReference>
<reference evidence="8" key="1">
    <citation type="journal article" date="2017" name="bioRxiv">
        <title>Comparative analysis of the genomes of Stylophora pistillata and Acropora digitifera provides evidence for extensive differences between species of corals.</title>
        <authorList>
            <person name="Voolstra C.R."/>
            <person name="Li Y."/>
            <person name="Liew Y.J."/>
            <person name="Baumgarten S."/>
            <person name="Zoccola D."/>
            <person name="Flot J.-F."/>
            <person name="Tambutte S."/>
            <person name="Allemand D."/>
            <person name="Aranda M."/>
        </authorList>
    </citation>
    <scope>NUCLEOTIDE SEQUENCE [LARGE SCALE GENOMIC DNA]</scope>
</reference>
<evidence type="ECO:0000313" key="7">
    <source>
        <dbReference type="EMBL" id="PFX21503.1"/>
    </source>
</evidence>
<feature type="compositionally biased region" description="Polar residues" evidence="4">
    <location>
        <begin position="329"/>
        <end position="343"/>
    </location>
</feature>
<feature type="region of interest" description="Disordered" evidence="4">
    <location>
        <begin position="135"/>
        <end position="176"/>
    </location>
</feature>
<dbReference type="InterPro" id="IPR018222">
    <property type="entry name" value="Nuclear_transport_factor_2_euk"/>
</dbReference>
<evidence type="ECO:0000259" key="5">
    <source>
        <dbReference type="PROSITE" id="PS50102"/>
    </source>
</evidence>
<accession>A0A2B4RXJ9</accession>
<feature type="domain" description="NTF2" evidence="6">
    <location>
        <begin position="10"/>
        <end position="130"/>
    </location>
</feature>
<organism evidence="7 8">
    <name type="scientific">Stylophora pistillata</name>
    <name type="common">Smooth cauliflower coral</name>
    <dbReference type="NCBI Taxonomy" id="50429"/>
    <lineage>
        <taxon>Eukaryota</taxon>
        <taxon>Metazoa</taxon>
        <taxon>Cnidaria</taxon>
        <taxon>Anthozoa</taxon>
        <taxon>Hexacorallia</taxon>
        <taxon>Scleractinia</taxon>
        <taxon>Astrocoeniina</taxon>
        <taxon>Pocilloporidae</taxon>
        <taxon>Stylophora</taxon>
    </lineage>
</organism>
<feature type="region of interest" description="Disordered" evidence="4">
    <location>
        <begin position="442"/>
        <end position="538"/>
    </location>
</feature>
<comment type="subcellular location">
    <subcellularLocation>
        <location evidence="1">Cytoplasm</location>
        <location evidence="1">Stress granule</location>
    </subcellularLocation>
</comment>
<dbReference type="EMBL" id="LSMT01000274">
    <property type="protein sequence ID" value="PFX21503.1"/>
    <property type="molecule type" value="Genomic_DNA"/>
</dbReference>
<feature type="compositionally biased region" description="Acidic residues" evidence="4">
    <location>
        <begin position="135"/>
        <end position="156"/>
    </location>
</feature>
<dbReference type="CDD" id="cd00780">
    <property type="entry name" value="NTF2"/>
    <property type="match status" value="1"/>
</dbReference>
<protein>
    <submittedName>
        <fullName evidence="7">Ras GTPase-activating protein-binding protein 2</fullName>
    </submittedName>
</protein>
<feature type="compositionally biased region" description="Acidic residues" evidence="4">
    <location>
        <begin position="264"/>
        <end position="278"/>
    </location>
</feature>
<dbReference type="InterPro" id="IPR035979">
    <property type="entry name" value="RBD_domain_sf"/>
</dbReference>
<dbReference type="PANTHER" id="PTHR10693">
    <property type="entry name" value="RAS GTPASE-ACTIVATING PROTEIN-BINDING PROTEIN"/>
    <property type="match status" value="1"/>
</dbReference>
<dbReference type="PROSITE" id="PS50102">
    <property type="entry name" value="RRM"/>
    <property type="match status" value="1"/>
</dbReference>
<dbReference type="SUPFAM" id="SSF54427">
    <property type="entry name" value="NTF2-like"/>
    <property type="match status" value="1"/>
</dbReference>
<dbReference type="GO" id="GO:0010494">
    <property type="term" value="C:cytoplasmic stress granule"/>
    <property type="evidence" value="ECO:0007669"/>
    <property type="project" value="UniProtKB-SubCell"/>
</dbReference>
<dbReference type="Proteomes" id="UP000225706">
    <property type="component" value="Unassembled WGS sequence"/>
</dbReference>
<dbReference type="InterPro" id="IPR002075">
    <property type="entry name" value="NTF2_dom"/>
</dbReference>
<name>A0A2B4RXJ9_STYPI</name>
<dbReference type="PROSITE" id="PS50177">
    <property type="entry name" value="NTF2_DOMAIN"/>
    <property type="match status" value="1"/>
</dbReference>
<feature type="domain" description="RRM" evidence="5">
    <location>
        <begin position="380"/>
        <end position="450"/>
    </location>
</feature>
<dbReference type="Gene3D" id="3.10.450.50">
    <property type="match status" value="1"/>
</dbReference>
<feature type="region of interest" description="Disordered" evidence="4">
    <location>
        <begin position="188"/>
        <end position="377"/>
    </location>
</feature>
<dbReference type="InterPro" id="IPR032710">
    <property type="entry name" value="NTF2-like_dom_sf"/>
</dbReference>
<evidence type="ECO:0000256" key="1">
    <source>
        <dbReference type="ARBA" id="ARBA00004210"/>
    </source>
</evidence>
<dbReference type="SUPFAM" id="SSF54928">
    <property type="entry name" value="RNA-binding domain, RBD"/>
    <property type="match status" value="1"/>
</dbReference>
<feature type="compositionally biased region" description="Basic and acidic residues" evidence="4">
    <location>
        <begin position="356"/>
        <end position="371"/>
    </location>
</feature>
<feature type="compositionally biased region" description="Gly residues" evidence="4">
    <location>
        <begin position="454"/>
        <end position="524"/>
    </location>
</feature>
<keyword evidence="2 3" id="KW-0694">RNA-binding</keyword>
<dbReference type="Gene3D" id="3.30.70.330">
    <property type="match status" value="1"/>
</dbReference>
<dbReference type="GO" id="GO:0005829">
    <property type="term" value="C:cytosol"/>
    <property type="evidence" value="ECO:0007669"/>
    <property type="project" value="TreeGrafter"/>
</dbReference>
<dbReference type="GO" id="GO:0003729">
    <property type="term" value="F:mRNA binding"/>
    <property type="evidence" value="ECO:0007669"/>
    <property type="project" value="TreeGrafter"/>
</dbReference>
<gene>
    <name evidence="7" type="primary">G3bp2</name>
    <name evidence="7" type="ORF">AWC38_SpisGene13987</name>
</gene>
<dbReference type="STRING" id="50429.A0A2B4RXJ9"/>
<keyword evidence="8" id="KW-1185">Reference proteome</keyword>
<evidence type="ECO:0000256" key="3">
    <source>
        <dbReference type="PROSITE-ProRule" id="PRU00176"/>
    </source>
</evidence>
<proteinExistence type="predicted"/>
<feature type="compositionally biased region" description="Acidic residues" evidence="4">
    <location>
        <begin position="211"/>
        <end position="222"/>
    </location>
</feature>
<sequence>MVTVPSPQCVGREFVRQYYTLLNQEPVQIHRFYTKQSWFLHGRAENGLNEPPVVGQEAIYNKIKELNFNDCHTKIRQVDSHSTVGGGVVVQVSGELSNDGQPMRRFMQTFVLAPGEGPRKYYVHNDIFRYQDEVFSEETSDEPADGTVDSEGEEDVPQQGQVNDNVNSYSQPNQEQDIPQEKANDNLLYTDQGQTNGPGGLLNQDPLLNDNEGDEEEEELELQEVVIDKQPQIPHLEPVKEAPVIQPLEEKEPLSADGHFNDTPFDEEPEEGEEEEEPERPRSETEAPLEDISGEPAESVPEKPKTWAALAASRTPSAQSSAAPATNSRPVRQAQQPLSQSGLTPPPRPQPAPARSSKDARGGMGSREARLTARNAPDNHQVFIGNLPMGIKDEEVRNVFSKYGTILEIRLNPKNFGFVIFNSSEPVEQILINRPIKIGDHEINIEEKKPSGSVGRGGGGGGGGGANRPRGSSGGGARGNSRGGASGGGGQAGRGGTGSRAGNRGGFGAGGGASSAGSGSSGRSGGRRDSGGRGGKYK</sequence>
<evidence type="ECO:0000256" key="4">
    <source>
        <dbReference type="SAM" id="MobiDB-lite"/>
    </source>
</evidence>
<evidence type="ECO:0000313" key="8">
    <source>
        <dbReference type="Proteomes" id="UP000225706"/>
    </source>
</evidence>
<feature type="compositionally biased region" description="Polar residues" evidence="4">
    <location>
        <begin position="158"/>
        <end position="176"/>
    </location>
</feature>
<feature type="compositionally biased region" description="Low complexity" evidence="4">
    <location>
        <begin position="311"/>
        <end position="328"/>
    </location>
</feature>
<dbReference type="Pfam" id="PF00076">
    <property type="entry name" value="RRM_1"/>
    <property type="match status" value="1"/>
</dbReference>
<dbReference type="InterPro" id="IPR000504">
    <property type="entry name" value="RRM_dom"/>
</dbReference>